<organism evidence="1">
    <name type="scientific">uncultured delta proteobacterium</name>
    <dbReference type="NCBI Taxonomy" id="34034"/>
    <lineage>
        <taxon>Bacteria</taxon>
        <taxon>Deltaproteobacteria</taxon>
        <taxon>environmental samples</taxon>
    </lineage>
</organism>
<sequence>MNTKLEKLTEMVWQNMAIDANDEHVLVEVELPVSITEWFTESDLTHFVANLIPLYDWQEGILKLNSGAAEHIYVMLWWSFEGEPLEPYLKKMYENVLLAEQSEGGDYGDDGNLYLEDEGCERLCEMINDSFDIDEEGQFAVVTFNKDLFRLMGKETLTSYVNNMIPDWDIVDCIPTESGESYELIFVPEAPENKAA</sequence>
<evidence type="ECO:0000313" key="1">
    <source>
        <dbReference type="EMBL" id="SBV99982.1"/>
    </source>
</evidence>
<dbReference type="EMBL" id="FLUQ01000001">
    <property type="protein sequence ID" value="SBV99982.1"/>
    <property type="molecule type" value="Genomic_DNA"/>
</dbReference>
<gene>
    <name evidence="1" type="ORF">KL86DPRO_11703</name>
</gene>
<protein>
    <submittedName>
        <fullName evidence="1">Uncharacterized protein</fullName>
    </submittedName>
</protein>
<proteinExistence type="predicted"/>
<name>A0A212JKM5_9DELT</name>
<reference evidence="1" key="1">
    <citation type="submission" date="2016-04" db="EMBL/GenBank/DDBJ databases">
        <authorList>
            <person name="Evans L.H."/>
            <person name="Alamgir A."/>
            <person name="Owens N."/>
            <person name="Weber N.D."/>
            <person name="Virtaneva K."/>
            <person name="Barbian K."/>
            <person name="Babar A."/>
            <person name="Rosenke K."/>
        </authorList>
    </citation>
    <scope>NUCLEOTIDE SEQUENCE</scope>
    <source>
        <strain evidence="1">86</strain>
    </source>
</reference>
<dbReference type="AlphaFoldDB" id="A0A212JKM5"/>
<accession>A0A212JKM5</accession>